<dbReference type="AlphaFoldDB" id="A0A132NZK7"/>
<feature type="repeat" description="ANK" evidence="1">
    <location>
        <begin position="698"/>
        <end position="730"/>
    </location>
</feature>
<evidence type="ECO:0000256" key="2">
    <source>
        <dbReference type="SAM" id="MobiDB-lite"/>
    </source>
</evidence>
<evidence type="ECO:0000256" key="1">
    <source>
        <dbReference type="PROSITE-ProRule" id="PRU00023"/>
    </source>
</evidence>
<dbReference type="OrthoDB" id="7464126at2759"/>
<accession>A0A132NZK7</accession>
<comment type="caution">
    <text evidence="3">The sequence shown here is derived from an EMBL/GenBank/DDBJ whole genome shotgun (WGS) entry which is preliminary data.</text>
</comment>
<protein>
    <submittedName>
        <fullName evidence="3">Protein 21.1</fullName>
    </submittedName>
</protein>
<dbReference type="PROSITE" id="PS50088">
    <property type="entry name" value="ANK_REPEAT"/>
    <property type="match status" value="5"/>
</dbReference>
<feature type="repeat" description="ANK" evidence="1">
    <location>
        <begin position="456"/>
        <end position="478"/>
    </location>
</feature>
<sequence length="768" mass="83813">MRMSLKQDTNKEISTDSSPEDSPLLLSGERSEILSRDQSLQCNSISSASLTVPLRASDDRKCVQWGSQSVDRGTTAQNQCQNTLETLLQSQRIDSLLLQNVYTRTLTSGNFQEIAMIVTTLRDNEFSIHIAPRAGRRVTEQTSLMQLVQGNKCLPVDNSMSALLMQQYAKDITLDSVIFPGDTITISGASALMLAAFNGSADAVTRLTPEMGLLSNDGWSALMLAASEGHTECVQLLYGEVNLCGFTMLMYAVACNDCDRAHRFIHLAKRQVSLRHDKGWSALMLAVKLRHYKIASLLVSEEAKLQTTNDWVNDYTALHMLAKYSKDKDGEDSNYQFVAEALLQEEGDIRNERGETPLMIAASSGNRWLVQLICSKPEKWSAAIKAQTYEGKTALMYAAERGHLEICKLLANSEARFSTNDGKTALMFASEGGHSGIVKLLYQVESGMMLSDPLLSGKTALMFAAERGHVEVANILINIEKGRVMKDGTTALMLAATANQDGIIDVLETEARAQDKRGRTALILAAQAGAVACAKLLARWEVGIRDQHGNTALMHAVRNGHIELVSLLVDDESGVTNENGYSALMIASELGDRSACELLSSEVGISGYTNLMFLAATKAASRNFDQYESQVGKCAVNGITALMLAAINNSVDAVTYLIAEAGAQDWEGNTALMYACKSGFDSIVEILMGHETGFRNKDGMTALMLAAYYGNCNCLKLLLAKEGSIPDDDGNRVDFYAKYPNHDDYDSRAQILALLCKALDESDSMVKW</sequence>
<reference evidence="3 4" key="1">
    <citation type="journal article" date="2015" name="Mol. Biochem. Parasitol.">
        <title>Identification of polymorphic genes for use in assemblage B genotyping assays through comparative genomics of multiple assemblage B Giardia duodenalis isolates.</title>
        <authorList>
            <person name="Wielinga C."/>
            <person name="Thompson R.C."/>
            <person name="Monis P."/>
            <person name="Ryan U."/>
        </authorList>
    </citation>
    <scope>NUCLEOTIDE SEQUENCE [LARGE SCALE GENOMIC DNA]</scope>
    <source>
        <strain evidence="3 4">BAH15c1</strain>
    </source>
</reference>
<feature type="repeat" description="ANK" evidence="1">
    <location>
        <begin position="548"/>
        <end position="580"/>
    </location>
</feature>
<name>A0A132NZK7_GIAIN</name>
<dbReference type="Pfam" id="PF12796">
    <property type="entry name" value="Ank_2"/>
    <property type="match status" value="5"/>
</dbReference>
<organism evidence="3 4">
    <name type="scientific">Giardia duodenalis assemblage B</name>
    <dbReference type="NCBI Taxonomy" id="1394984"/>
    <lineage>
        <taxon>Eukaryota</taxon>
        <taxon>Metamonada</taxon>
        <taxon>Diplomonadida</taxon>
        <taxon>Hexamitidae</taxon>
        <taxon>Giardiinae</taxon>
        <taxon>Giardia</taxon>
    </lineage>
</organism>
<dbReference type="SUPFAM" id="SSF48403">
    <property type="entry name" value="Ankyrin repeat"/>
    <property type="match status" value="3"/>
</dbReference>
<evidence type="ECO:0000313" key="4">
    <source>
        <dbReference type="Proteomes" id="UP000070089"/>
    </source>
</evidence>
<feature type="repeat" description="ANK" evidence="1">
    <location>
        <begin position="390"/>
        <end position="422"/>
    </location>
</feature>
<keyword evidence="1" id="KW-0040">ANK repeat</keyword>
<dbReference type="VEuPathDB" id="GiardiaDB:QR46_0485"/>
<gene>
    <name evidence="3" type="ORF">QR46_0485</name>
</gene>
<dbReference type="Pfam" id="PF00023">
    <property type="entry name" value="Ank"/>
    <property type="match status" value="2"/>
</dbReference>
<evidence type="ECO:0000313" key="3">
    <source>
        <dbReference type="EMBL" id="KWX15500.1"/>
    </source>
</evidence>
<dbReference type="PANTHER" id="PTHR24120:SF4">
    <property type="entry name" value="GH07239P"/>
    <property type="match status" value="1"/>
</dbReference>
<dbReference type="InterPro" id="IPR036770">
    <property type="entry name" value="Ankyrin_rpt-contain_sf"/>
</dbReference>
<feature type="region of interest" description="Disordered" evidence="2">
    <location>
        <begin position="1"/>
        <end position="26"/>
    </location>
</feature>
<dbReference type="Proteomes" id="UP000070089">
    <property type="component" value="Unassembled WGS sequence"/>
</dbReference>
<dbReference type="InterPro" id="IPR002110">
    <property type="entry name" value="Ankyrin_rpt"/>
</dbReference>
<dbReference type="EMBL" id="JXTI01000007">
    <property type="protein sequence ID" value="KWX15500.1"/>
    <property type="molecule type" value="Genomic_DNA"/>
</dbReference>
<feature type="repeat" description="ANK" evidence="1">
    <location>
        <begin position="421"/>
        <end position="453"/>
    </location>
</feature>
<dbReference type="PROSITE" id="PS50297">
    <property type="entry name" value="ANK_REP_REGION"/>
    <property type="match status" value="3"/>
</dbReference>
<feature type="compositionally biased region" description="Low complexity" evidence="2">
    <location>
        <begin position="15"/>
        <end position="26"/>
    </location>
</feature>
<proteinExistence type="predicted"/>
<dbReference type="PANTHER" id="PTHR24120">
    <property type="entry name" value="GH07239P"/>
    <property type="match status" value="1"/>
</dbReference>
<dbReference type="SMART" id="SM00248">
    <property type="entry name" value="ANK"/>
    <property type="match status" value="15"/>
</dbReference>
<dbReference type="Gene3D" id="1.25.40.20">
    <property type="entry name" value="Ankyrin repeat-containing domain"/>
    <property type="match status" value="5"/>
</dbReference>